<dbReference type="InterPro" id="IPR053615">
    <property type="entry name" value="PCNA-interact_regulator"/>
</dbReference>
<dbReference type="HOGENOM" id="CLU_2802469_0_0_2"/>
<protein>
    <submittedName>
        <fullName evidence="1">Uncharacterized protein</fullName>
    </submittedName>
</protein>
<reference evidence="1 2" key="1">
    <citation type="journal article" date="2009" name="Appl. Environ. Microbiol.">
        <title>Metabolic versatility and indigenous origin of the archaeon Thermococcus sibiricus, isolated from a siberian oil reservoir, as revealed by genome analysis.</title>
        <authorList>
            <person name="Mardanov A.V."/>
            <person name="Ravin N.V."/>
            <person name="Svetlitchnyi V.A."/>
            <person name="Beletsky A.V."/>
            <person name="Miroshnichenko M.L."/>
            <person name="Bonch-Osmolovskaya E.A."/>
            <person name="Skryabin K.G."/>
        </authorList>
    </citation>
    <scope>NUCLEOTIDE SEQUENCE [LARGE SCALE GENOMIC DNA]</scope>
    <source>
        <strain evidence="2">DSM 12597 / MM 739</strain>
    </source>
</reference>
<dbReference type="KEGG" id="tsi:TSIB_0416"/>
<name>C6A1I7_THESM</name>
<dbReference type="STRING" id="604354.TSIB_0416"/>
<evidence type="ECO:0000313" key="2">
    <source>
        <dbReference type="Proteomes" id="UP000009079"/>
    </source>
</evidence>
<dbReference type="AlphaFoldDB" id="C6A1I7"/>
<evidence type="ECO:0000313" key="1">
    <source>
        <dbReference type="EMBL" id="ACS89482.1"/>
    </source>
</evidence>
<proteinExistence type="predicted"/>
<organism evidence="1 2">
    <name type="scientific">Thermococcus sibiricus (strain DSM 12597 / MM 739)</name>
    <dbReference type="NCBI Taxonomy" id="604354"/>
    <lineage>
        <taxon>Archaea</taxon>
        <taxon>Methanobacteriati</taxon>
        <taxon>Methanobacteriota</taxon>
        <taxon>Thermococci</taxon>
        <taxon>Thermococcales</taxon>
        <taxon>Thermococcaceae</taxon>
        <taxon>Thermococcus</taxon>
    </lineage>
</organism>
<dbReference type="Proteomes" id="UP000009079">
    <property type="component" value="Chromosome"/>
</dbReference>
<gene>
    <name evidence="1" type="ordered locus">TSIB_0416</name>
</gene>
<dbReference type="NCBIfam" id="NF041142">
    <property type="entry name" value="PCNA_Inhib"/>
    <property type="match status" value="1"/>
</dbReference>
<sequence length="80" mass="9238">MGINLGGLMNKTLDEFINGSIKINGKGPSNHKNSKKKLKSTRLDRFLPNEQVEYFKALRIGSKRVQRMKILEIPIERRKN</sequence>
<keyword evidence="2" id="KW-1185">Reference proteome</keyword>
<dbReference type="EMBL" id="CP001463">
    <property type="protein sequence ID" value="ACS89482.1"/>
    <property type="molecule type" value="Genomic_DNA"/>
</dbReference>
<accession>C6A1I7</accession>
<dbReference type="eggNOG" id="arCOG05824">
    <property type="taxonomic scope" value="Archaea"/>
</dbReference>